<organism evidence="1 2">
    <name type="scientific">Aspergillus sclerotioniger CBS 115572</name>
    <dbReference type="NCBI Taxonomy" id="1450535"/>
    <lineage>
        <taxon>Eukaryota</taxon>
        <taxon>Fungi</taxon>
        <taxon>Dikarya</taxon>
        <taxon>Ascomycota</taxon>
        <taxon>Pezizomycotina</taxon>
        <taxon>Eurotiomycetes</taxon>
        <taxon>Eurotiomycetidae</taxon>
        <taxon>Eurotiales</taxon>
        <taxon>Aspergillaceae</taxon>
        <taxon>Aspergillus</taxon>
        <taxon>Aspergillus subgen. Circumdati</taxon>
    </lineage>
</organism>
<name>A0A317W2B7_9EURO</name>
<accession>A0A317W2B7</accession>
<dbReference type="Proteomes" id="UP000246702">
    <property type="component" value="Unassembled WGS sequence"/>
</dbReference>
<sequence length="80" mass="8713">MPMHSFLLARLCYSRRAACDNACSRRPTRACFPSIVPLSHGRLGAKNWSMHIPSGVPIALSPGEMCKNSCGALNPRLFPS</sequence>
<dbReference type="AlphaFoldDB" id="A0A317W2B7"/>
<dbReference type="RefSeq" id="XP_025464959.1">
    <property type="nucleotide sequence ID" value="XM_025612260.1"/>
</dbReference>
<gene>
    <name evidence="1" type="ORF">BO94DRAFT_537407</name>
</gene>
<dbReference type="GeneID" id="37114403"/>
<proteinExistence type="predicted"/>
<reference evidence="1 2" key="1">
    <citation type="submission" date="2016-12" db="EMBL/GenBank/DDBJ databases">
        <title>The genomes of Aspergillus section Nigri reveals drivers in fungal speciation.</title>
        <authorList>
            <consortium name="DOE Joint Genome Institute"/>
            <person name="Vesth T.C."/>
            <person name="Nybo J."/>
            <person name="Theobald S."/>
            <person name="Brandl J."/>
            <person name="Frisvad J.C."/>
            <person name="Nielsen K.F."/>
            <person name="Lyhne E.K."/>
            <person name="Kogle M.E."/>
            <person name="Kuo A."/>
            <person name="Riley R."/>
            <person name="Clum A."/>
            <person name="Nolan M."/>
            <person name="Lipzen A."/>
            <person name="Salamov A."/>
            <person name="Henrissat B."/>
            <person name="Wiebenga A."/>
            <person name="De Vries R.P."/>
            <person name="Grigoriev I.V."/>
            <person name="Mortensen U.H."/>
            <person name="Andersen M.R."/>
            <person name="Baker S.E."/>
        </authorList>
    </citation>
    <scope>NUCLEOTIDE SEQUENCE [LARGE SCALE GENOMIC DNA]</scope>
    <source>
        <strain evidence="1 2">CBS 115572</strain>
    </source>
</reference>
<protein>
    <submittedName>
        <fullName evidence="1">Uncharacterized protein</fullName>
    </submittedName>
</protein>
<comment type="caution">
    <text evidence="1">The sequence shown here is derived from an EMBL/GenBank/DDBJ whole genome shotgun (WGS) entry which is preliminary data.</text>
</comment>
<evidence type="ECO:0000313" key="1">
    <source>
        <dbReference type="EMBL" id="PWY79387.1"/>
    </source>
</evidence>
<evidence type="ECO:0000313" key="2">
    <source>
        <dbReference type="Proteomes" id="UP000246702"/>
    </source>
</evidence>
<dbReference type="EMBL" id="MSFK01000023">
    <property type="protein sequence ID" value="PWY79387.1"/>
    <property type="molecule type" value="Genomic_DNA"/>
</dbReference>
<keyword evidence="2" id="KW-1185">Reference proteome</keyword>